<dbReference type="Gene3D" id="3.40.50.1820">
    <property type="entry name" value="alpha/beta hydrolase"/>
    <property type="match status" value="1"/>
</dbReference>
<reference evidence="2" key="1">
    <citation type="submission" date="2022-03" db="EMBL/GenBank/DDBJ databases">
        <title>Streptomyces 7R015 and 7R016 isolated from Barleria lupulina in Thailand.</title>
        <authorList>
            <person name="Kanchanasin P."/>
            <person name="Phongsopitanun W."/>
            <person name="Tanasupawat S."/>
        </authorList>
    </citation>
    <scope>NUCLEOTIDE SEQUENCE</scope>
    <source>
        <strain evidence="2">7R016</strain>
    </source>
</reference>
<protein>
    <submittedName>
        <fullName evidence="2">Alpha/beta fold hydrolase</fullName>
    </submittedName>
</protein>
<sequence>MRNILKTTGTALAAAVCLTATAPTTTAAAITSVAPAAPIASAAPAAFIAPFAFAAPAAPAAPIASTAPAARAASAASAAPVTFAAPAALAAAAASAARAASAIPAASSAPVAPAVSAASTTVPEPRQIAAGTPPTASANHFGYLGAVSLGLAVLGSVADPDRSPAGANDFGCKPSSAHPYPVVLVHGTFANAFDSWSGLAPVLKNAGYCVFALNYGESKPHALMKATAHVPDSARQLASYVDRVLAATGASKVDLVGHSQGGGLTPEWYLRFDGGAAKVHHLVGINPSNHGTDASGLAPLLDTVLDVAGRAGKPLGLDSPAARDQTIGSSVLQRLYAGGDTEPGVDYTTIVSRTDLVVTPYTNQFLKAGPGAKVHNILLQDRCPLDLTGHAGGVYDPNVNRLVLNALDPAHAEPVRCALMPVPV</sequence>
<keyword evidence="3" id="KW-1185">Reference proteome</keyword>
<dbReference type="GO" id="GO:0016787">
    <property type="term" value="F:hydrolase activity"/>
    <property type="evidence" value="ECO:0007669"/>
    <property type="project" value="UniProtKB-KW"/>
</dbReference>
<dbReference type="SUPFAM" id="SSF53474">
    <property type="entry name" value="alpha/beta-Hydrolases"/>
    <property type="match status" value="1"/>
</dbReference>
<evidence type="ECO:0000313" key="3">
    <source>
        <dbReference type="Proteomes" id="UP001165270"/>
    </source>
</evidence>
<dbReference type="PANTHER" id="PTHR32015">
    <property type="entry name" value="FASTING INDUCED LIPASE"/>
    <property type="match status" value="1"/>
</dbReference>
<organism evidence="2 3">
    <name type="scientific">Streptomyces spinosisporus</name>
    <dbReference type="NCBI Taxonomy" id="2927582"/>
    <lineage>
        <taxon>Bacteria</taxon>
        <taxon>Bacillati</taxon>
        <taxon>Actinomycetota</taxon>
        <taxon>Actinomycetes</taxon>
        <taxon>Kitasatosporales</taxon>
        <taxon>Streptomycetaceae</taxon>
        <taxon>Streptomyces</taxon>
    </lineage>
</organism>
<dbReference type="InterPro" id="IPR029058">
    <property type="entry name" value="AB_hydrolase_fold"/>
</dbReference>
<feature type="domain" description="AB hydrolase-1" evidence="1">
    <location>
        <begin position="180"/>
        <end position="291"/>
    </location>
</feature>
<proteinExistence type="predicted"/>
<dbReference type="PANTHER" id="PTHR32015:SF1">
    <property type="entry name" value="LIPASE"/>
    <property type="match status" value="1"/>
</dbReference>
<accession>A0ABS9XIY0</accession>
<dbReference type="Proteomes" id="UP001165270">
    <property type="component" value="Unassembled WGS sequence"/>
</dbReference>
<dbReference type="EMBL" id="JALDAX010000007">
    <property type="protein sequence ID" value="MCI3242044.1"/>
    <property type="molecule type" value="Genomic_DNA"/>
</dbReference>
<dbReference type="InterPro" id="IPR002918">
    <property type="entry name" value="Lipase_EstA/Esterase_EstB"/>
</dbReference>
<dbReference type="InterPro" id="IPR000073">
    <property type="entry name" value="AB_hydrolase_1"/>
</dbReference>
<evidence type="ECO:0000259" key="1">
    <source>
        <dbReference type="Pfam" id="PF00561"/>
    </source>
</evidence>
<dbReference type="Pfam" id="PF00561">
    <property type="entry name" value="Abhydrolase_1"/>
    <property type="match status" value="1"/>
</dbReference>
<name>A0ABS9XIY0_9ACTN</name>
<evidence type="ECO:0000313" key="2">
    <source>
        <dbReference type="EMBL" id="MCI3242044.1"/>
    </source>
</evidence>
<gene>
    <name evidence="2" type="ORF">MQN93_20180</name>
</gene>
<keyword evidence="2" id="KW-0378">Hydrolase</keyword>
<dbReference type="RefSeq" id="WP_242710640.1">
    <property type="nucleotide sequence ID" value="NZ_JALDAX010000007.1"/>
</dbReference>
<comment type="caution">
    <text evidence="2">The sequence shown here is derived from an EMBL/GenBank/DDBJ whole genome shotgun (WGS) entry which is preliminary data.</text>
</comment>